<keyword evidence="8 10" id="KW-0057">Aromatic amino acid biosynthesis</keyword>
<keyword evidence="13" id="KW-1185">Reference proteome</keyword>
<dbReference type="EMBL" id="SACL01000010">
    <property type="protein sequence ID" value="RVT91534.1"/>
    <property type="molecule type" value="Genomic_DNA"/>
</dbReference>
<dbReference type="GO" id="GO:0004425">
    <property type="term" value="F:indole-3-glycerol-phosphate synthase activity"/>
    <property type="evidence" value="ECO:0007669"/>
    <property type="project" value="UniProtKB-UniRule"/>
</dbReference>
<dbReference type="OrthoDB" id="9804217at2"/>
<evidence type="ECO:0000256" key="1">
    <source>
        <dbReference type="ARBA" id="ARBA00001633"/>
    </source>
</evidence>
<protein>
    <recommendedName>
        <fullName evidence="4 10">Indole-3-glycerol phosphate synthase</fullName>
        <shortName evidence="10">IGPS</shortName>
        <ecNumber evidence="3 10">4.1.1.48</ecNumber>
    </recommendedName>
</protein>
<evidence type="ECO:0000256" key="6">
    <source>
        <dbReference type="ARBA" id="ARBA00022793"/>
    </source>
</evidence>
<comment type="catalytic activity">
    <reaction evidence="1 10">
        <text>1-(2-carboxyphenylamino)-1-deoxy-D-ribulose 5-phosphate + H(+) = (1S,2R)-1-C-(indol-3-yl)glycerol 3-phosphate + CO2 + H2O</text>
        <dbReference type="Rhea" id="RHEA:23476"/>
        <dbReference type="ChEBI" id="CHEBI:15377"/>
        <dbReference type="ChEBI" id="CHEBI:15378"/>
        <dbReference type="ChEBI" id="CHEBI:16526"/>
        <dbReference type="ChEBI" id="CHEBI:58613"/>
        <dbReference type="ChEBI" id="CHEBI:58866"/>
        <dbReference type="EC" id="4.1.1.48"/>
    </reaction>
</comment>
<comment type="similarity">
    <text evidence="10">Belongs to the TrpC family.</text>
</comment>
<proteinExistence type="inferred from homology"/>
<keyword evidence="9 10" id="KW-0456">Lyase</keyword>
<dbReference type="Pfam" id="PF00218">
    <property type="entry name" value="IGPS"/>
    <property type="match status" value="1"/>
</dbReference>
<evidence type="ECO:0000256" key="10">
    <source>
        <dbReference type="HAMAP-Rule" id="MF_00134"/>
    </source>
</evidence>
<feature type="domain" description="Indole-3-glycerol phosphate synthase" evidence="11">
    <location>
        <begin position="18"/>
        <end position="272"/>
    </location>
</feature>
<evidence type="ECO:0000313" key="12">
    <source>
        <dbReference type="EMBL" id="RVT91534.1"/>
    </source>
</evidence>
<dbReference type="InterPro" id="IPR001468">
    <property type="entry name" value="Indole-3-GlycerolPSynthase_CS"/>
</dbReference>
<dbReference type="InterPro" id="IPR013785">
    <property type="entry name" value="Aldolase_TIM"/>
</dbReference>
<dbReference type="AlphaFoldDB" id="A0A437M1Z0"/>
<dbReference type="PANTHER" id="PTHR22854">
    <property type="entry name" value="TRYPTOPHAN BIOSYNTHESIS PROTEIN"/>
    <property type="match status" value="1"/>
</dbReference>
<dbReference type="Proteomes" id="UP000282957">
    <property type="component" value="Unassembled WGS sequence"/>
</dbReference>
<organism evidence="12 13">
    <name type="scientific">Rhodovarius crocodyli</name>
    <dbReference type="NCBI Taxonomy" id="1979269"/>
    <lineage>
        <taxon>Bacteria</taxon>
        <taxon>Pseudomonadati</taxon>
        <taxon>Pseudomonadota</taxon>
        <taxon>Alphaproteobacteria</taxon>
        <taxon>Acetobacterales</taxon>
        <taxon>Roseomonadaceae</taxon>
        <taxon>Rhodovarius</taxon>
    </lineage>
</organism>
<dbReference type="RefSeq" id="WP_127789637.1">
    <property type="nucleotide sequence ID" value="NZ_SACL01000010.1"/>
</dbReference>
<evidence type="ECO:0000313" key="13">
    <source>
        <dbReference type="Proteomes" id="UP000282957"/>
    </source>
</evidence>
<sequence>MNLPAPQLQLPPELPDTLARIIADKYREVEERSAERPLSEIERAAVNMPQPRNFVGALCDAMADGRTGLIAEIKRKSPSGGLIRPDFDPAAIAAAYERAGASCLSVLTDEPWFGTSTADLQAARAACKLPVLRKDFMIDPWQVFEARAMGADCILLIMAVLSDAQAQEMTELARSLDLSVLVEAHDERELERALGLDTRLVGINNRDLRSLKTDIATTERLVPMVPAHKVPVAESGLRDAGDVRRMAMAGAHCLLVGEHLLREPDIEAATRAFLNG</sequence>
<evidence type="ECO:0000256" key="7">
    <source>
        <dbReference type="ARBA" id="ARBA00022822"/>
    </source>
</evidence>
<evidence type="ECO:0000259" key="11">
    <source>
        <dbReference type="Pfam" id="PF00218"/>
    </source>
</evidence>
<dbReference type="NCBIfam" id="NF001377">
    <property type="entry name" value="PRK00278.2-4"/>
    <property type="match status" value="1"/>
</dbReference>
<dbReference type="HAMAP" id="MF_00134_B">
    <property type="entry name" value="IGPS_B"/>
    <property type="match status" value="1"/>
</dbReference>
<comment type="caution">
    <text evidence="12">The sequence shown here is derived from an EMBL/GenBank/DDBJ whole genome shotgun (WGS) entry which is preliminary data.</text>
</comment>
<dbReference type="PANTHER" id="PTHR22854:SF2">
    <property type="entry name" value="INDOLE-3-GLYCEROL-PHOSPHATE SYNTHASE"/>
    <property type="match status" value="1"/>
</dbReference>
<dbReference type="EC" id="4.1.1.48" evidence="3 10"/>
<dbReference type="Gene3D" id="3.20.20.70">
    <property type="entry name" value="Aldolase class I"/>
    <property type="match status" value="1"/>
</dbReference>
<reference evidence="12 13" key="1">
    <citation type="submission" date="2019-01" db="EMBL/GenBank/DDBJ databases">
        <authorList>
            <person name="Chen W.-M."/>
        </authorList>
    </citation>
    <scope>NUCLEOTIDE SEQUENCE [LARGE SCALE GENOMIC DNA]</scope>
    <source>
        <strain evidence="12 13">CCP-6</strain>
    </source>
</reference>
<comment type="pathway">
    <text evidence="2 10">Amino-acid biosynthesis; L-tryptophan biosynthesis; L-tryptophan from chorismate: step 4/5.</text>
</comment>
<dbReference type="GO" id="GO:0004640">
    <property type="term" value="F:phosphoribosylanthranilate isomerase activity"/>
    <property type="evidence" value="ECO:0007669"/>
    <property type="project" value="TreeGrafter"/>
</dbReference>
<dbReference type="NCBIfam" id="NF001370">
    <property type="entry name" value="PRK00278.1-2"/>
    <property type="match status" value="1"/>
</dbReference>
<dbReference type="InterPro" id="IPR013798">
    <property type="entry name" value="Indole-3-glycerol_P_synth_dom"/>
</dbReference>
<dbReference type="UniPathway" id="UPA00035">
    <property type="reaction ID" value="UER00043"/>
</dbReference>
<evidence type="ECO:0000256" key="5">
    <source>
        <dbReference type="ARBA" id="ARBA00022605"/>
    </source>
</evidence>
<gene>
    <name evidence="10 12" type="primary">trpC</name>
    <name evidence="12" type="ORF">EOD42_21425</name>
</gene>
<evidence type="ECO:0000256" key="2">
    <source>
        <dbReference type="ARBA" id="ARBA00004696"/>
    </source>
</evidence>
<evidence type="ECO:0000256" key="9">
    <source>
        <dbReference type="ARBA" id="ARBA00023239"/>
    </source>
</evidence>
<dbReference type="NCBIfam" id="NF001373">
    <property type="entry name" value="PRK00278.1-6"/>
    <property type="match status" value="1"/>
</dbReference>
<evidence type="ECO:0000256" key="4">
    <source>
        <dbReference type="ARBA" id="ARBA00018080"/>
    </source>
</evidence>
<dbReference type="InterPro" id="IPR045186">
    <property type="entry name" value="Indole-3-glycerol_P_synth"/>
</dbReference>
<evidence type="ECO:0000256" key="3">
    <source>
        <dbReference type="ARBA" id="ARBA00012362"/>
    </source>
</evidence>
<dbReference type="GO" id="GO:0000162">
    <property type="term" value="P:L-tryptophan biosynthetic process"/>
    <property type="evidence" value="ECO:0007669"/>
    <property type="project" value="UniProtKB-UniRule"/>
</dbReference>
<dbReference type="CDD" id="cd00331">
    <property type="entry name" value="IGPS"/>
    <property type="match status" value="1"/>
</dbReference>
<accession>A0A437M1Z0</accession>
<dbReference type="InterPro" id="IPR011060">
    <property type="entry name" value="RibuloseP-bd_barrel"/>
</dbReference>
<dbReference type="PROSITE" id="PS00614">
    <property type="entry name" value="IGPS"/>
    <property type="match status" value="1"/>
</dbReference>
<keyword evidence="7 10" id="KW-0822">Tryptophan biosynthesis</keyword>
<keyword evidence="6 10" id="KW-0210">Decarboxylase</keyword>
<name>A0A437M1Z0_9PROT</name>
<dbReference type="FunFam" id="3.20.20.70:FF:000024">
    <property type="entry name" value="Indole-3-glycerol phosphate synthase"/>
    <property type="match status" value="1"/>
</dbReference>
<keyword evidence="5 10" id="KW-0028">Amino-acid biosynthesis</keyword>
<dbReference type="SUPFAM" id="SSF51366">
    <property type="entry name" value="Ribulose-phoshate binding barrel"/>
    <property type="match status" value="1"/>
</dbReference>
<evidence type="ECO:0000256" key="8">
    <source>
        <dbReference type="ARBA" id="ARBA00023141"/>
    </source>
</evidence>